<dbReference type="STRING" id="293826.Amet_1985"/>
<dbReference type="HOGENOM" id="CLU_1923124_0_0_9"/>
<protein>
    <submittedName>
        <fullName evidence="2">Cupin 2, conserved barrel domain protein</fullName>
    </submittedName>
</protein>
<dbReference type="InterPro" id="IPR011051">
    <property type="entry name" value="RmlC_Cupin_sf"/>
</dbReference>
<evidence type="ECO:0000313" key="2">
    <source>
        <dbReference type="EMBL" id="ABR48148.1"/>
    </source>
</evidence>
<dbReference type="Proteomes" id="UP000001572">
    <property type="component" value="Chromosome"/>
</dbReference>
<dbReference type="EMBL" id="CP000724">
    <property type="protein sequence ID" value="ABR48148.1"/>
    <property type="molecule type" value="Genomic_DNA"/>
</dbReference>
<dbReference type="OrthoDB" id="9781521at2"/>
<dbReference type="InterPro" id="IPR014710">
    <property type="entry name" value="RmlC-like_jellyroll"/>
</dbReference>
<organism evidence="2 3">
    <name type="scientific">Alkaliphilus metalliredigens (strain QYMF)</name>
    <dbReference type="NCBI Taxonomy" id="293826"/>
    <lineage>
        <taxon>Bacteria</taxon>
        <taxon>Bacillati</taxon>
        <taxon>Bacillota</taxon>
        <taxon>Clostridia</taxon>
        <taxon>Peptostreptococcales</taxon>
        <taxon>Natronincolaceae</taxon>
        <taxon>Alkaliphilus</taxon>
    </lineage>
</organism>
<dbReference type="CDD" id="cd02209">
    <property type="entry name" value="cupin_XRE_C"/>
    <property type="match status" value="1"/>
</dbReference>
<dbReference type="SUPFAM" id="SSF51182">
    <property type="entry name" value="RmlC-like cupins"/>
    <property type="match status" value="1"/>
</dbReference>
<dbReference type="eggNOG" id="COG1917">
    <property type="taxonomic scope" value="Bacteria"/>
</dbReference>
<proteinExistence type="predicted"/>
<dbReference type="Pfam" id="PF07883">
    <property type="entry name" value="Cupin_2"/>
    <property type="match status" value="1"/>
</dbReference>
<gene>
    <name evidence="2" type="ordered locus">Amet_1985</name>
</gene>
<evidence type="ECO:0000259" key="1">
    <source>
        <dbReference type="Pfam" id="PF07883"/>
    </source>
</evidence>
<evidence type="ECO:0000313" key="3">
    <source>
        <dbReference type="Proteomes" id="UP000001572"/>
    </source>
</evidence>
<dbReference type="AlphaFoldDB" id="A6TPN0"/>
<dbReference type="Gene3D" id="2.60.120.10">
    <property type="entry name" value="Jelly Rolls"/>
    <property type="match status" value="1"/>
</dbReference>
<dbReference type="KEGG" id="amt:Amet_1985"/>
<accession>A6TPN0</accession>
<name>A6TPN0_ALKMQ</name>
<reference evidence="3" key="1">
    <citation type="journal article" date="2016" name="Genome Announc.">
        <title>Complete genome sequence of Alkaliphilus metalliredigens strain QYMF, an alkaliphilic and metal-reducing bacterium isolated from borax-contaminated leachate ponds.</title>
        <authorList>
            <person name="Hwang C."/>
            <person name="Copeland A."/>
            <person name="Lucas S."/>
            <person name="Lapidus A."/>
            <person name="Barry K."/>
            <person name="Detter J.C."/>
            <person name="Glavina Del Rio T."/>
            <person name="Hammon N."/>
            <person name="Israni S."/>
            <person name="Dalin E."/>
            <person name="Tice H."/>
            <person name="Pitluck S."/>
            <person name="Chertkov O."/>
            <person name="Brettin T."/>
            <person name="Bruce D."/>
            <person name="Han C."/>
            <person name="Schmutz J."/>
            <person name="Larimer F."/>
            <person name="Land M.L."/>
            <person name="Hauser L."/>
            <person name="Kyrpides N."/>
            <person name="Mikhailova N."/>
            <person name="Ye Q."/>
            <person name="Zhou J."/>
            <person name="Richardson P."/>
            <person name="Fields M.W."/>
        </authorList>
    </citation>
    <scope>NUCLEOTIDE SEQUENCE [LARGE SCALE GENOMIC DNA]</scope>
    <source>
        <strain evidence="3">QYMF</strain>
    </source>
</reference>
<dbReference type="RefSeq" id="WP_012063128.1">
    <property type="nucleotide sequence ID" value="NC_009633.1"/>
</dbReference>
<dbReference type="InterPro" id="IPR013096">
    <property type="entry name" value="Cupin_2"/>
</dbReference>
<keyword evidence="3" id="KW-1185">Reference proteome</keyword>
<sequence>MNKTIIKVLLIVILLLGSEINSYEVVSIDKIESIYESNGKKILYDVFPFNPKSGFEYFHIKLIPGAKHVSTPHHNPTEEHIVVTEGTLELTVEDQRFELTAPSALRFKSNKNHTYSNPYDIEMIFQNIVKY</sequence>
<feature type="domain" description="Cupin type-2" evidence="1">
    <location>
        <begin position="60"/>
        <end position="124"/>
    </location>
</feature>